<evidence type="ECO:0000259" key="13">
    <source>
        <dbReference type="Pfam" id="PF22599"/>
    </source>
</evidence>
<dbReference type="Pfam" id="PF22599">
    <property type="entry name" value="SecDF_P1_head"/>
    <property type="match status" value="1"/>
</dbReference>
<dbReference type="PRINTS" id="PR01755">
    <property type="entry name" value="SECFTRNLCASE"/>
</dbReference>
<dbReference type="HAMAP" id="MF_01464_B">
    <property type="entry name" value="SecF_B"/>
    <property type="match status" value="1"/>
</dbReference>
<dbReference type="NCBIfam" id="TIGR00966">
    <property type="entry name" value="transloc_SecF"/>
    <property type="match status" value="1"/>
</dbReference>
<evidence type="ECO:0000256" key="10">
    <source>
        <dbReference type="HAMAP-Rule" id="MF_01464"/>
    </source>
</evidence>
<dbReference type="InterPro" id="IPR022645">
    <property type="entry name" value="SecD/SecF_bac"/>
</dbReference>
<dbReference type="FunFam" id="1.20.1640.10:FF:000004">
    <property type="entry name" value="Protein translocase subunit SecD"/>
    <property type="match status" value="1"/>
</dbReference>
<dbReference type="PANTHER" id="PTHR30081:SF1">
    <property type="entry name" value="PROTEIN TRANSLOCASE SUBUNIT SECD"/>
    <property type="match status" value="1"/>
</dbReference>
<evidence type="ECO:0000256" key="11">
    <source>
        <dbReference type="SAM" id="MobiDB-lite"/>
    </source>
</evidence>
<keyword evidence="2 9" id="KW-0813">Transport</keyword>
<feature type="transmembrane region" description="Helical" evidence="9">
    <location>
        <begin position="433"/>
        <end position="454"/>
    </location>
</feature>
<comment type="subunit">
    <text evidence="10">Forms a complex with SecD. Part of the essential Sec protein translocation apparatus which comprises SecA, SecYEG and auxiliary proteins SecDF. Other proteins may also be involved.</text>
</comment>
<feature type="region of interest" description="Disordered" evidence="11">
    <location>
        <begin position="1122"/>
        <end position="1146"/>
    </location>
</feature>
<feature type="transmembrane region" description="Helical" evidence="9">
    <location>
        <begin position="1063"/>
        <end position="1084"/>
    </location>
</feature>
<feature type="transmembrane region" description="Helical" evidence="9">
    <location>
        <begin position="461"/>
        <end position="484"/>
    </location>
</feature>
<comment type="function">
    <text evidence="9">Part of the Sec protein translocase complex. Interacts with the SecYEG preprotein conducting channel. SecDF uses the proton motive force (PMF) to complete protein translocation after the ATP-dependent function of SecA.</text>
</comment>
<keyword evidence="6 9" id="KW-1133">Transmembrane helix</keyword>
<evidence type="ECO:0000256" key="7">
    <source>
        <dbReference type="ARBA" id="ARBA00023010"/>
    </source>
</evidence>
<dbReference type="GO" id="GO:0043952">
    <property type="term" value="P:protein transport by the Sec complex"/>
    <property type="evidence" value="ECO:0007669"/>
    <property type="project" value="UniProtKB-UniRule"/>
</dbReference>
<dbReference type="InterPro" id="IPR022813">
    <property type="entry name" value="SecD/SecF_arch_bac"/>
</dbReference>
<dbReference type="GO" id="GO:0006605">
    <property type="term" value="P:protein targeting"/>
    <property type="evidence" value="ECO:0007669"/>
    <property type="project" value="UniProtKB-UniRule"/>
</dbReference>
<organism evidence="14 15">
    <name type="scientific">Gemmata massiliana</name>
    <dbReference type="NCBI Taxonomy" id="1210884"/>
    <lineage>
        <taxon>Bacteria</taxon>
        <taxon>Pseudomonadati</taxon>
        <taxon>Planctomycetota</taxon>
        <taxon>Planctomycetia</taxon>
        <taxon>Gemmatales</taxon>
        <taxon>Gemmataceae</taxon>
        <taxon>Gemmata</taxon>
    </lineage>
</organism>
<protein>
    <recommendedName>
        <fullName evidence="9 10">Multifunctional fusion protein</fullName>
    </recommendedName>
    <domain>
        <recommendedName>
            <fullName evidence="9">Protein translocase subunit SecD</fullName>
        </recommendedName>
    </domain>
    <domain>
        <recommendedName>
            <fullName evidence="10">Protein-export membrane protein SecF</fullName>
        </recommendedName>
    </domain>
</protein>
<feature type="transmembrane region" description="Helical" evidence="9">
    <location>
        <begin position="1090"/>
        <end position="1117"/>
    </location>
</feature>
<feature type="transmembrane region" description="Helical" evidence="9">
    <location>
        <begin position="490"/>
        <end position="510"/>
    </location>
</feature>
<comment type="caution">
    <text evidence="9">Lacks conserved residue(s) required for the propagation of feature annotation.</text>
</comment>
<evidence type="ECO:0000256" key="4">
    <source>
        <dbReference type="ARBA" id="ARBA00022692"/>
    </source>
</evidence>
<reference evidence="14 15" key="1">
    <citation type="submission" date="2019-05" db="EMBL/GenBank/DDBJ databases">
        <authorList>
            <consortium name="Science for Life Laboratories"/>
        </authorList>
    </citation>
    <scope>NUCLEOTIDE SEQUENCE [LARGE SCALE GENOMIC DNA]</scope>
    <source>
        <strain evidence="14">Soil9</strain>
    </source>
</reference>
<dbReference type="KEGG" id="gms:SOIL9_50320"/>
<dbReference type="SUPFAM" id="SSF82866">
    <property type="entry name" value="Multidrug efflux transporter AcrB transmembrane domain"/>
    <property type="match status" value="2"/>
</dbReference>
<name>A0A6P2CZT6_9BACT</name>
<evidence type="ECO:0000256" key="3">
    <source>
        <dbReference type="ARBA" id="ARBA00022475"/>
    </source>
</evidence>
<dbReference type="Gene3D" id="1.20.1640.10">
    <property type="entry name" value="Multidrug efflux transporter AcrB transmembrane domain"/>
    <property type="match status" value="2"/>
</dbReference>
<comment type="similarity">
    <text evidence="10">Belongs to the SecD/SecF family. SecF subfamily.</text>
</comment>
<evidence type="ECO:0000313" key="15">
    <source>
        <dbReference type="Proteomes" id="UP000464178"/>
    </source>
</evidence>
<sequence>MQRNFIRGLLICLVPCLVAAVFAVQPQKYRLGIDLAGGTILVYEINLERTAARKAALGDSSGQSDPRAPGASAPQELSTEEMNNLAAQIKRRIDPTDIKNVTVRPLGRTRLEIILPTGGASSGRANLSKEDIEEVKRLISQMGVLEFRILANGVDDQAGILAARQLLEAKSPADLEGLARRGDVPPAPVETFNVDIGDSKATVRYVWSEVGPEERKSLGLSNEQEGDPRWGVLAAQRDKPVPVRDGSPVDYVNCNMLIFSRKVTSTERLAKEEMDEKRLRAENPDKSEDEVKAMVNRKKYEYFILTRVSPEDSLRVGGEITISANSTKDRSENPAVGFTFNSAGGRQFGKITRRNKPTGGTHRNLAILLDDRIVSAPTLQSEITDQGQITGKFDRKSVDRLVHILRSGALSAELREKPVSENTIGPTLGADTIFRGTTAIGFAFVAVLVFMVVYYRFAGMVACVALFANLLLTIGFMVAVNAAFTLPGLAGLVLTLGMAVDANVLIYERLREERNKGANIATALRNGYERAFLTIIDTHLTSIFTAIVLYSAGNDQLKGFAISLSVGLIISLFTSLYMTRLMFDFWLHKRWLTELKMMRLFERPNFNPMRYRRIFFSITGVLTVAGLALFLHRGEDGLNVDFRGGTVFAGKLKTGEERGLTKTSDDKPGFRELLSEESQKANLAVKPGDDAIVWENKPSGDEAVNVWIYTVTYTDGTEHTVTLTAKPAGNTEAEMREDVRARVSSLPDVSVEQMFLTGEDYGSGKSRYFTVRTTEKQRQIVQLTLDRLLRAKDVSIMDGATMSYPEEEVELEIEKDGKKVKEKQRVPVVANGVITLTFDKPTSRNFTQELFDIEFRKQSSDRTDTFTLTGVGEPVEGRYTQMKLDVSKNPALSLLAAPVAPETAAKRGTQLLSLKKVLAGAKRAFDSTPEPERLEVFDSQLASDTREKALIAITLSWIAILLYLWFRFGNWTFGLAAVICLVHDLCFTIGAIAACHYLHLIPGLGFLGIEDFKIDLTTVAALLTLVGYSVNEIIVNFARIREVRGKNPTLTPQMINDSVNQTLSRTILTSMTVFLASMVLYIFGGEGVHLFAFVMVMGVLVSTYSSIFVASPLLLFLGEGRDGTGAAPEETPEEKEEGAEEEVVEG</sequence>
<feature type="transmembrane region" description="Helical" evidence="9">
    <location>
        <begin position="1019"/>
        <end position="1038"/>
    </location>
</feature>
<keyword evidence="3 9" id="KW-1003">Cell membrane</keyword>
<dbReference type="Gene3D" id="3.30.1360.200">
    <property type="match status" value="1"/>
</dbReference>
<dbReference type="InterPro" id="IPR005791">
    <property type="entry name" value="SecD"/>
</dbReference>
<dbReference type="NCBIfam" id="TIGR01129">
    <property type="entry name" value="secD"/>
    <property type="match status" value="1"/>
</dbReference>
<evidence type="ECO:0000256" key="9">
    <source>
        <dbReference type="HAMAP-Rule" id="MF_01463"/>
    </source>
</evidence>
<comment type="similarity">
    <text evidence="9">Belongs to the SecD/SecF family. SecD subfamily.</text>
</comment>
<dbReference type="GO" id="GO:0065002">
    <property type="term" value="P:intracellular protein transmembrane transport"/>
    <property type="evidence" value="ECO:0007669"/>
    <property type="project" value="UniProtKB-UniRule"/>
</dbReference>
<keyword evidence="5 9" id="KW-0653">Protein transport</keyword>
<feature type="transmembrane region" description="Helical" evidence="9">
    <location>
        <begin position="559"/>
        <end position="579"/>
    </location>
</feature>
<dbReference type="Pfam" id="PF02355">
    <property type="entry name" value="SecD_SecF_C"/>
    <property type="match status" value="2"/>
</dbReference>
<evidence type="ECO:0000256" key="6">
    <source>
        <dbReference type="ARBA" id="ARBA00022989"/>
    </source>
</evidence>
<comment type="subcellular location">
    <subcellularLocation>
        <location evidence="1 9">Cell membrane</location>
        <topology evidence="1 9">Multi-pass membrane protein</topology>
    </subcellularLocation>
</comment>
<feature type="transmembrane region" description="Helical" evidence="9">
    <location>
        <begin position="973"/>
        <end position="999"/>
    </location>
</feature>
<keyword evidence="4 9" id="KW-0812">Transmembrane</keyword>
<dbReference type="InterPro" id="IPR048634">
    <property type="entry name" value="SecD_SecF_C"/>
</dbReference>
<feature type="domain" description="SecDF P1 head subdomain" evidence="13">
    <location>
        <begin position="316"/>
        <end position="412"/>
    </location>
</feature>
<dbReference type="AlphaFoldDB" id="A0A6P2CZT6"/>
<comment type="subunit">
    <text evidence="9">Forms a complex with SecF. Part of the essential Sec protein translocation apparatus which comprises SecA, SecYEG and auxiliary proteins SecDF. Other proteins may also be involved.</text>
</comment>
<keyword evidence="15" id="KW-1185">Reference proteome</keyword>
<evidence type="ECO:0000256" key="2">
    <source>
        <dbReference type="ARBA" id="ARBA00022448"/>
    </source>
</evidence>
<dbReference type="Proteomes" id="UP000464178">
    <property type="component" value="Chromosome"/>
</dbReference>
<evidence type="ECO:0000313" key="14">
    <source>
        <dbReference type="EMBL" id="VTR92682.1"/>
    </source>
</evidence>
<evidence type="ECO:0000256" key="1">
    <source>
        <dbReference type="ARBA" id="ARBA00004651"/>
    </source>
</evidence>
<dbReference type="InterPro" id="IPR005665">
    <property type="entry name" value="SecF_bac"/>
</dbReference>
<evidence type="ECO:0000256" key="5">
    <source>
        <dbReference type="ARBA" id="ARBA00022927"/>
    </source>
</evidence>
<proteinExistence type="inferred from homology"/>
<dbReference type="NCBIfam" id="TIGR00916">
    <property type="entry name" value="2A0604s01"/>
    <property type="match status" value="1"/>
</dbReference>
<feature type="compositionally biased region" description="Acidic residues" evidence="11">
    <location>
        <begin position="1130"/>
        <end position="1146"/>
    </location>
</feature>
<feature type="domain" description="Protein export membrane protein SecD/SecF C-terminal" evidence="12">
    <location>
        <begin position="419"/>
        <end position="582"/>
    </location>
</feature>
<dbReference type="RefSeq" id="WP_162667510.1">
    <property type="nucleotide sequence ID" value="NZ_LR593886.1"/>
</dbReference>
<dbReference type="PANTHER" id="PTHR30081">
    <property type="entry name" value="PROTEIN-EXPORT MEMBRANE PROTEIN SEC"/>
    <property type="match status" value="1"/>
</dbReference>
<gene>
    <name evidence="9" type="primary">secD</name>
    <name evidence="10" type="synonym">secF</name>
    <name evidence="14" type="ORF">SOIL9_50320</name>
</gene>
<keyword evidence="8 9" id="KW-0472">Membrane</keyword>
<feature type="transmembrane region" description="Helical" evidence="9">
    <location>
        <begin position="949"/>
        <end position="966"/>
    </location>
</feature>
<evidence type="ECO:0000259" key="12">
    <source>
        <dbReference type="Pfam" id="PF02355"/>
    </source>
</evidence>
<dbReference type="InterPro" id="IPR054384">
    <property type="entry name" value="SecDF_P1_head"/>
</dbReference>
<keyword evidence="7 9" id="KW-0811">Translocation</keyword>
<feature type="transmembrane region" description="Helical" evidence="9">
    <location>
        <begin position="531"/>
        <end position="553"/>
    </location>
</feature>
<dbReference type="GO" id="GO:0005886">
    <property type="term" value="C:plasma membrane"/>
    <property type="evidence" value="ECO:0007669"/>
    <property type="project" value="UniProtKB-SubCell"/>
</dbReference>
<feature type="domain" description="Protein export membrane protein SecD/SecF C-terminal" evidence="12">
    <location>
        <begin position="926"/>
        <end position="1119"/>
    </location>
</feature>
<dbReference type="Gene3D" id="3.30.70.3220">
    <property type="match status" value="1"/>
</dbReference>
<dbReference type="HAMAP" id="MF_01463_B">
    <property type="entry name" value="SecD_B"/>
    <property type="match status" value="1"/>
</dbReference>
<evidence type="ECO:0000256" key="8">
    <source>
        <dbReference type="ARBA" id="ARBA00023136"/>
    </source>
</evidence>
<dbReference type="InterPro" id="IPR055344">
    <property type="entry name" value="SecD_SecF_C_bact"/>
</dbReference>
<accession>A0A6P2CZT6</accession>
<feature type="transmembrane region" description="Helical" evidence="9">
    <location>
        <begin position="614"/>
        <end position="632"/>
    </location>
</feature>
<feature type="region of interest" description="Disordered" evidence="11">
    <location>
        <begin position="56"/>
        <end position="78"/>
    </location>
</feature>
<dbReference type="GO" id="GO:0015450">
    <property type="term" value="F:protein-transporting ATPase activity"/>
    <property type="evidence" value="ECO:0007669"/>
    <property type="project" value="InterPro"/>
</dbReference>
<dbReference type="EMBL" id="LR593886">
    <property type="protein sequence ID" value="VTR92682.1"/>
    <property type="molecule type" value="Genomic_DNA"/>
</dbReference>